<dbReference type="PROSITE" id="PS51257">
    <property type="entry name" value="PROKAR_LIPOPROTEIN"/>
    <property type="match status" value="1"/>
</dbReference>
<gene>
    <name evidence="2" type="ORF">CJ301_06610</name>
</gene>
<feature type="signal peptide" evidence="1">
    <location>
        <begin position="1"/>
        <end position="19"/>
    </location>
</feature>
<dbReference type="OrthoDB" id="8455016at2"/>
<proteinExistence type="predicted"/>
<evidence type="ECO:0000313" key="2">
    <source>
        <dbReference type="EMBL" id="PHP28397.1"/>
    </source>
</evidence>
<dbReference type="AlphaFoldDB" id="A0A2G1MI71"/>
<sequence length="103" mass="10762">MIGSKARGMAGLAALAVLAACEGRLVPPPADQTVPMGFSECLSRIDETAARIGQTPAVLAETSDSRIVRFRDEGDFVTVSCDATAARMVVQTRPAPVETAPVF</sequence>
<protein>
    <recommendedName>
        <fullName evidence="4">Lipoprotein</fullName>
    </recommendedName>
</protein>
<keyword evidence="1" id="KW-0732">Signal</keyword>
<evidence type="ECO:0000313" key="3">
    <source>
        <dbReference type="Proteomes" id="UP000221860"/>
    </source>
</evidence>
<comment type="caution">
    <text evidence="2">The sequence shown here is derived from an EMBL/GenBank/DDBJ whole genome shotgun (WGS) entry which is preliminary data.</text>
</comment>
<evidence type="ECO:0008006" key="4">
    <source>
        <dbReference type="Google" id="ProtNLM"/>
    </source>
</evidence>
<feature type="chain" id="PRO_5013934871" description="Lipoprotein" evidence="1">
    <location>
        <begin position="20"/>
        <end position="103"/>
    </location>
</feature>
<dbReference type="RefSeq" id="WP_099275546.1">
    <property type="nucleotide sequence ID" value="NZ_KZ304954.1"/>
</dbReference>
<reference evidence="2 3" key="1">
    <citation type="submission" date="2017-08" db="EMBL/GenBank/DDBJ databases">
        <title>Draft Genome Sequence of Loktanella cinnabarina Strain XM1, Isolated from Coastal Surface Water.</title>
        <authorList>
            <person name="Ma R."/>
            <person name="Wang J."/>
            <person name="Wang Q."/>
            <person name="Ma Z."/>
            <person name="Li J."/>
            <person name="Chen L."/>
        </authorList>
    </citation>
    <scope>NUCLEOTIDE SEQUENCE [LARGE SCALE GENOMIC DNA]</scope>
    <source>
        <strain evidence="2 3">XM1</strain>
    </source>
</reference>
<organism evidence="2 3">
    <name type="scientific">Limimaricola cinnabarinus</name>
    <dbReference type="NCBI Taxonomy" id="1125964"/>
    <lineage>
        <taxon>Bacteria</taxon>
        <taxon>Pseudomonadati</taxon>
        <taxon>Pseudomonadota</taxon>
        <taxon>Alphaproteobacteria</taxon>
        <taxon>Rhodobacterales</taxon>
        <taxon>Paracoccaceae</taxon>
        <taxon>Limimaricola</taxon>
    </lineage>
</organism>
<dbReference type="EMBL" id="NQWH01000007">
    <property type="protein sequence ID" value="PHP28397.1"/>
    <property type="molecule type" value="Genomic_DNA"/>
</dbReference>
<evidence type="ECO:0000256" key="1">
    <source>
        <dbReference type="SAM" id="SignalP"/>
    </source>
</evidence>
<keyword evidence="3" id="KW-1185">Reference proteome</keyword>
<dbReference type="Proteomes" id="UP000221860">
    <property type="component" value="Unassembled WGS sequence"/>
</dbReference>
<name>A0A2G1MI71_9RHOB</name>
<accession>A0A2G1MI71</accession>